<gene>
    <name evidence="1" type="ORF">IAC39_03950</name>
</gene>
<comment type="caution">
    <text evidence="1">The sequence shown here is derived from an EMBL/GenBank/DDBJ whole genome shotgun (WGS) entry which is preliminary data.</text>
</comment>
<accession>A0A9D1GU91</accession>
<name>A0A9D1GU91_9FIRM</name>
<proteinExistence type="predicted"/>
<sequence>MKNPFRFGMFSPHFSENKRAFAFHGEKAKGLQPESPKIHKVFTCLEIRAIPT</sequence>
<dbReference type="AlphaFoldDB" id="A0A9D1GU91"/>
<evidence type="ECO:0000313" key="1">
    <source>
        <dbReference type="EMBL" id="HIT58848.1"/>
    </source>
</evidence>
<evidence type="ECO:0000313" key="2">
    <source>
        <dbReference type="Proteomes" id="UP000824136"/>
    </source>
</evidence>
<reference evidence="1" key="2">
    <citation type="journal article" date="2021" name="PeerJ">
        <title>Extensive microbial diversity within the chicken gut microbiome revealed by metagenomics and culture.</title>
        <authorList>
            <person name="Gilroy R."/>
            <person name="Ravi A."/>
            <person name="Getino M."/>
            <person name="Pursley I."/>
            <person name="Horton D.L."/>
            <person name="Alikhan N.F."/>
            <person name="Baker D."/>
            <person name="Gharbi K."/>
            <person name="Hall N."/>
            <person name="Watson M."/>
            <person name="Adriaenssens E.M."/>
            <person name="Foster-Nyarko E."/>
            <person name="Jarju S."/>
            <person name="Secka A."/>
            <person name="Antonio M."/>
            <person name="Oren A."/>
            <person name="Chaudhuri R.R."/>
            <person name="La Ragione R."/>
            <person name="Hildebrand F."/>
            <person name="Pallen M.J."/>
        </authorList>
    </citation>
    <scope>NUCLEOTIDE SEQUENCE</scope>
    <source>
        <strain evidence="1">CHK33-4379</strain>
    </source>
</reference>
<protein>
    <submittedName>
        <fullName evidence="1">Uncharacterized protein</fullName>
    </submittedName>
</protein>
<dbReference type="Proteomes" id="UP000824136">
    <property type="component" value="Unassembled WGS sequence"/>
</dbReference>
<reference evidence="1" key="1">
    <citation type="submission" date="2020-10" db="EMBL/GenBank/DDBJ databases">
        <authorList>
            <person name="Gilroy R."/>
        </authorList>
    </citation>
    <scope>NUCLEOTIDE SEQUENCE</scope>
    <source>
        <strain evidence="1">CHK33-4379</strain>
    </source>
</reference>
<dbReference type="EMBL" id="DVLL01000015">
    <property type="protein sequence ID" value="HIT58848.1"/>
    <property type="molecule type" value="Genomic_DNA"/>
</dbReference>
<organism evidence="1 2">
    <name type="scientific">Candidatus Faeciplasma pullistercoris</name>
    <dbReference type="NCBI Taxonomy" id="2840800"/>
    <lineage>
        <taxon>Bacteria</taxon>
        <taxon>Bacillati</taxon>
        <taxon>Bacillota</taxon>
        <taxon>Clostridia</taxon>
        <taxon>Eubacteriales</taxon>
        <taxon>Oscillospiraceae</taxon>
        <taxon>Oscillospiraceae incertae sedis</taxon>
        <taxon>Candidatus Faeciplasma</taxon>
    </lineage>
</organism>